<dbReference type="NCBIfam" id="TIGR01494">
    <property type="entry name" value="ATPase_P-type"/>
    <property type="match status" value="2"/>
</dbReference>
<dbReference type="Pfam" id="PF00122">
    <property type="entry name" value="E1-E2_ATPase"/>
    <property type="match status" value="1"/>
</dbReference>
<evidence type="ECO:0000256" key="2">
    <source>
        <dbReference type="ARBA" id="ARBA00022692"/>
    </source>
</evidence>
<feature type="transmembrane region" description="Helical" evidence="6">
    <location>
        <begin position="718"/>
        <end position="739"/>
    </location>
</feature>
<dbReference type="Pfam" id="PF00702">
    <property type="entry name" value="Hydrolase"/>
    <property type="match status" value="1"/>
</dbReference>
<feature type="transmembrane region" description="Helical" evidence="6">
    <location>
        <begin position="65"/>
        <end position="84"/>
    </location>
</feature>
<gene>
    <name evidence="8" type="ORF">WCD41_01270</name>
</gene>
<dbReference type="SFLD" id="SFLDS00003">
    <property type="entry name" value="Haloacid_Dehalogenase"/>
    <property type="match status" value="1"/>
</dbReference>
<dbReference type="Gene3D" id="2.70.150.10">
    <property type="entry name" value="Calcium-transporting ATPase, cytoplasmic transduction domain A"/>
    <property type="match status" value="1"/>
</dbReference>
<organism evidence="8 9">
    <name type="scientific">Actinomycetospora aeridis</name>
    <dbReference type="NCBI Taxonomy" id="3129231"/>
    <lineage>
        <taxon>Bacteria</taxon>
        <taxon>Bacillati</taxon>
        <taxon>Actinomycetota</taxon>
        <taxon>Actinomycetes</taxon>
        <taxon>Pseudonocardiales</taxon>
        <taxon>Pseudonocardiaceae</taxon>
        <taxon>Actinomycetospora</taxon>
    </lineage>
</organism>
<feature type="transmembrane region" description="Helical" evidence="6">
    <location>
        <begin position="245"/>
        <end position="266"/>
    </location>
</feature>
<feature type="transmembrane region" description="Helical" evidence="6">
    <location>
        <begin position="41"/>
        <end position="59"/>
    </location>
</feature>
<sequence>MTATIDGLTEAQARDAARAGRANTPVSGSGRTTARILRTTVFSFYNNTLFAIGIALLALGRYSDALVSVGLGIINAALAAVQELRAKRQLDRLQLLAREPVTVVRDGADRTVPPAEVVVGDLVRVRPGAQVVVDGPVVAGRLEADESLLTGESDPVGKDVGDPLLSGSSVAGGEGLQRAEAVGADSHAGRLTIAARADTTALTPLQWRIELVVRLLILLVVLMSGAILAQAALDGSTVLRFVQTSAVLSGLVPYGLFFLIAVAYTVGAARIAGRGALVQQTNAVEAVSRVDVVCTDKTGTLTSGRLTLVEVVPDGGDEAGARALLGTFARSVSATNATSAALAELPGEEVEIVDEVEFRSSLRWSGITLADGTSLVLGAPSTLRPALTDPALAAEDAVRRRTDQGLRVLVLARGTGPLRDAEDHPALPRLRGVALIALADELRDGVTEVLADLAAEDVAVKVISGDDPDTVAALARRAGLDTPAIAGPRLAALEGELFDDAVDTHGVFGRIAPEQKEQIVTSLRRRGHQVAMVGDGVNDARALKAAQVGVAMRSGSAVTRDVADIVLLDDSFTTLPPARTEGRRIIAGVGSSMYLFLSRVATQMLVILTVTLLGLGFPYTPTQVGLTLFTVGLPTFFLTMWARPAPPAEDLLVSLARFVIPVGVLTAGFATAIYAYLYRQITDGFTGTPFPDAIRLFEQYTGLTYGVDADFVEASATLGAQSAMSVFVSTTAIVLILLLEPPHRIFTAWAPVSSDRRPTWLALGLFVAFAVVLIVPATREYFGLTAPDPPVVQIPAVALVLWFVTLSLVLRYRVLERILGLRPRPTS</sequence>
<evidence type="ECO:0000256" key="3">
    <source>
        <dbReference type="ARBA" id="ARBA00022967"/>
    </source>
</evidence>
<dbReference type="PROSITE" id="PS00154">
    <property type="entry name" value="ATPASE_E1_E2"/>
    <property type="match status" value="1"/>
</dbReference>
<dbReference type="Gene3D" id="1.20.1110.10">
    <property type="entry name" value="Calcium-transporting ATPase, transmembrane domain"/>
    <property type="match status" value="1"/>
</dbReference>
<evidence type="ECO:0000256" key="4">
    <source>
        <dbReference type="ARBA" id="ARBA00022989"/>
    </source>
</evidence>
<keyword evidence="5 6" id="KW-0472">Membrane</keyword>
<dbReference type="Gene3D" id="3.40.50.1000">
    <property type="entry name" value="HAD superfamily/HAD-like"/>
    <property type="match status" value="1"/>
</dbReference>
<dbReference type="InterPro" id="IPR023299">
    <property type="entry name" value="ATPase_P-typ_cyto_dom_N"/>
</dbReference>
<feature type="transmembrane region" description="Helical" evidence="6">
    <location>
        <begin position="791"/>
        <end position="812"/>
    </location>
</feature>
<evidence type="ECO:0000259" key="7">
    <source>
        <dbReference type="Pfam" id="PF00122"/>
    </source>
</evidence>
<dbReference type="InterPro" id="IPR018303">
    <property type="entry name" value="ATPase_P-typ_P_site"/>
</dbReference>
<dbReference type="SUPFAM" id="SSF81665">
    <property type="entry name" value="Calcium ATPase, transmembrane domain M"/>
    <property type="match status" value="1"/>
</dbReference>
<reference evidence="8 9" key="1">
    <citation type="submission" date="2024-03" db="EMBL/GenBank/DDBJ databases">
        <title>Actinomycetospora sp. OC33-EN06, a novel actinomycete isolated from wild orchid (Aerides multiflora).</title>
        <authorList>
            <person name="Suriyachadkun C."/>
        </authorList>
    </citation>
    <scope>NUCLEOTIDE SEQUENCE [LARGE SCALE GENOMIC DNA]</scope>
    <source>
        <strain evidence="8 9">OC33-EN06</strain>
    </source>
</reference>
<evidence type="ECO:0000313" key="8">
    <source>
        <dbReference type="EMBL" id="MEJ2885064.1"/>
    </source>
</evidence>
<evidence type="ECO:0000256" key="1">
    <source>
        <dbReference type="ARBA" id="ARBA00004651"/>
    </source>
</evidence>
<proteinExistence type="predicted"/>
<dbReference type="InterPro" id="IPR001757">
    <property type="entry name" value="P_typ_ATPase"/>
</dbReference>
<dbReference type="Proteomes" id="UP001370100">
    <property type="component" value="Unassembled WGS sequence"/>
</dbReference>
<comment type="subcellular location">
    <subcellularLocation>
        <location evidence="1">Cell membrane</location>
        <topology evidence="1">Multi-pass membrane protein</topology>
    </subcellularLocation>
</comment>
<accession>A0ABU8MY57</accession>
<protein>
    <submittedName>
        <fullName evidence="8">HAD-IC family P-type ATPase</fullName>
    </submittedName>
</protein>
<feature type="domain" description="P-type ATPase A" evidence="7">
    <location>
        <begin position="97"/>
        <end position="192"/>
    </location>
</feature>
<dbReference type="InterPro" id="IPR023214">
    <property type="entry name" value="HAD_sf"/>
</dbReference>
<keyword evidence="9" id="KW-1185">Reference proteome</keyword>
<keyword evidence="3" id="KW-1278">Translocase</keyword>
<feature type="transmembrane region" description="Helical" evidence="6">
    <location>
        <begin position="211"/>
        <end position="233"/>
    </location>
</feature>
<dbReference type="SUPFAM" id="SSF81653">
    <property type="entry name" value="Calcium ATPase, transduction domain A"/>
    <property type="match status" value="1"/>
</dbReference>
<dbReference type="PANTHER" id="PTHR42861">
    <property type="entry name" value="CALCIUM-TRANSPORTING ATPASE"/>
    <property type="match status" value="1"/>
</dbReference>
<dbReference type="InterPro" id="IPR036412">
    <property type="entry name" value="HAD-like_sf"/>
</dbReference>
<name>A0ABU8MY57_9PSEU</name>
<dbReference type="InterPro" id="IPR044492">
    <property type="entry name" value="P_typ_ATPase_HD_dom"/>
</dbReference>
<feature type="transmembrane region" description="Helical" evidence="6">
    <location>
        <begin position="623"/>
        <end position="642"/>
    </location>
</feature>
<dbReference type="SUPFAM" id="SSF56784">
    <property type="entry name" value="HAD-like"/>
    <property type="match status" value="1"/>
</dbReference>
<feature type="transmembrane region" description="Helical" evidence="6">
    <location>
        <begin position="593"/>
        <end position="617"/>
    </location>
</feature>
<dbReference type="PRINTS" id="PR00120">
    <property type="entry name" value="HATPASE"/>
</dbReference>
<dbReference type="Gene3D" id="3.40.1110.10">
    <property type="entry name" value="Calcium-transporting ATPase, cytoplasmic domain N"/>
    <property type="match status" value="1"/>
</dbReference>
<dbReference type="EMBL" id="JBBEGL010000001">
    <property type="protein sequence ID" value="MEJ2885064.1"/>
    <property type="molecule type" value="Genomic_DNA"/>
</dbReference>
<dbReference type="SFLD" id="SFLDF00027">
    <property type="entry name" value="p-type_atpase"/>
    <property type="match status" value="1"/>
</dbReference>
<dbReference type="RefSeq" id="WP_337711560.1">
    <property type="nucleotide sequence ID" value="NZ_JBBEGL010000001.1"/>
</dbReference>
<dbReference type="PRINTS" id="PR00119">
    <property type="entry name" value="CATATPASE"/>
</dbReference>
<keyword evidence="2 6" id="KW-0812">Transmembrane</keyword>
<dbReference type="SFLD" id="SFLDG00002">
    <property type="entry name" value="C1.7:_P-type_atpase_like"/>
    <property type="match status" value="1"/>
</dbReference>
<dbReference type="InterPro" id="IPR023298">
    <property type="entry name" value="ATPase_P-typ_TM_dom_sf"/>
</dbReference>
<keyword evidence="4 6" id="KW-1133">Transmembrane helix</keyword>
<dbReference type="InterPro" id="IPR008250">
    <property type="entry name" value="ATPase_P-typ_transduc_dom_A_sf"/>
</dbReference>
<evidence type="ECO:0000256" key="6">
    <source>
        <dbReference type="SAM" id="Phobius"/>
    </source>
</evidence>
<comment type="caution">
    <text evidence="8">The sequence shown here is derived from an EMBL/GenBank/DDBJ whole genome shotgun (WGS) entry which is preliminary data.</text>
</comment>
<evidence type="ECO:0000313" key="9">
    <source>
        <dbReference type="Proteomes" id="UP001370100"/>
    </source>
</evidence>
<feature type="transmembrane region" description="Helical" evidence="6">
    <location>
        <begin position="760"/>
        <end position="779"/>
    </location>
</feature>
<feature type="transmembrane region" description="Helical" evidence="6">
    <location>
        <begin position="654"/>
        <end position="677"/>
    </location>
</feature>
<evidence type="ECO:0000256" key="5">
    <source>
        <dbReference type="ARBA" id="ARBA00023136"/>
    </source>
</evidence>
<dbReference type="InterPro" id="IPR059000">
    <property type="entry name" value="ATPase_P-type_domA"/>
</dbReference>